<comment type="caution">
    <text evidence="9">The sequence shown here is derived from an EMBL/GenBank/DDBJ whole genome shotgun (WGS) entry which is preliminary data.</text>
</comment>
<dbReference type="Proteomes" id="UP000317650">
    <property type="component" value="Chromosome 6"/>
</dbReference>
<organism evidence="9 10">
    <name type="scientific">Musa balbisiana</name>
    <name type="common">Banana</name>
    <dbReference type="NCBI Taxonomy" id="52838"/>
    <lineage>
        <taxon>Eukaryota</taxon>
        <taxon>Viridiplantae</taxon>
        <taxon>Streptophyta</taxon>
        <taxon>Embryophyta</taxon>
        <taxon>Tracheophyta</taxon>
        <taxon>Spermatophyta</taxon>
        <taxon>Magnoliopsida</taxon>
        <taxon>Liliopsida</taxon>
        <taxon>Zingiberales</taxon>
        <taxon>Musaceae</taxon>
        <taxon>Musa</taxon>
    </lineage>
</organism>
<evidence type="ECO:0000256" key="2">
    <source>
        <dbReference type="ARBA" id="ARBA00004653"/>
    </source>
</evidence>
<evidence type="ECO:0000256" key="1">
    <source>
        <dbReference type="ARBA" id="ARBA00004337"/>
    </source>
</evidence>
<comment type="subcellular location">
    <subcellularLocation>
        <location evidence="1">Endosome membrane</location>
        <topology evidence="1">Multi-pass membrane protein</topology>
    </subcellularLocation>
    <subcellularLocation>
        <location evidence="2">Golgi apparatus membrane</location>
        <topology evidence="2">Multi-pass membrane protein</topology>
    </subcellularLocation>
</comment>
<dbReference type="Pfam" id="PF02990">
    <property type="entry name" value="EMP70"/>
    <property type="match status" value="1"/>
</dbReference>
<gene>
    <name evidence="9" type="ORF">C4D60_Mb06t07100</name>
</gene>
<keyword evidence="5" id="KW-0732">Signal</keyword>
<sequence length="94" mass="10665">MDLAGGGASAAAIVLGYRRSRIGRLRPPLQERGPSPPLCQRGWPFRETYRYFDLPFSTPEHITEKKATLGEVLNGDRLVEAPYKLDFRVDIDYK</sequence>
<keyword evidence="4" id="KW-0812">Transmembrane</keyword>
<name>A0A4S8IL92_MUSBA</name>
<keyword evidence="8" id="KW-0472">Membrane</keyword>
<dbReference type="InterPro" id="IPR004240">
    <property type="entry name" value="EMP70"/>
</dbReference>
<keyword evidence="7" id="KW-1133">Transmembrane helix</keyword>
<evidence type="ECO:0000256" key="4">
    <source>
        <dbReference type="ARBA" id="ARBA00022692"/>
    </source>
</evidence>
<evidence type="ECO:0000256" key="6">
    <source>
        <dbReference type="ARBA" id="ARBA00022753"/>
    </source>
</evidence>
<evidence type="ECO:0000256" key="5">
    <source>
        <dbReference type="ARBA" id="ARBA00022729"/>
    </source>
</evidence>
<comment type="similarity">
    <text evidence="3">Belongs to the nonaspanin (TM9SF) (TC 9.A.2) family.</text>
</comment>
<reference evidence="9 10" key="1">
    <citation type="journal article" date="2019" name="Nat. Plants">
        <title>Genome sequencing of Musa balbisiana reveals subgenome evolution and function divergence in polyploid bananas.</title>
        <authorList>
            <person name="Yao X."/>
        </authorList>
    </citation>
    <scope>NUCLEOTIDE SEQUENCE [LARGE SCALE GENOMIC DNA]</scope>
    <source>
        <strain evidence="10">cv. DH-PKW</strain>
        <tissue evidence="9">Leaves</tissue>
    </source>
</reference>
<proteinExistence type="inferred from homology"/>
<dbReference type="GO" id="GO:0010008">
    <property type="term" value="C:endosome membrane"/>
    <property type="evidence" value="ECO:0007669"/>
    <property type="project" value="UniProtKB-SubCell"/>
</dbReference>
<evidence type="ECO:0000256" key="8">
    <source>
        <dbReference type="ARBA" id="ARBA00023136"/>
    </source>
</evidence>
<evidence type="ECO:0000256" key="7">
    <source>
        <dbReference type="ARBA" id="ARBA00022989"/>
    </source>
</evidence>
<keyword evidence="6" id="KW-0967">Endosome</keyword>
<dbReference type="STRING" id="52838.A0A4S8IL92"/>
<accession>A0A4S8IL92</accession>
<evidence type="ECO:0000313" key="9">
    <source>
        <dbReference type="EMBL" id="THU49205.1"/>
    </source>
</evidence>
<keyword evidence="10" id="KW-1185">Reference proteome</keyword>
<dbReference type="GO" id="GO:0000139">
    <property type="term" value="C:Golgi membrane"/>
    <property type="evidence" value="ECO:0007669"/>
    <property type="project" value="UniProtKB-SubCell"/>
</dbReference>
<dbReference type="EMBL" id="PYDT01000009">
    <property type="protein sequence ID" value="THU49205.1"/>
    <property type="molecule type" value="Genomic_DNA"/>
</dbReference>
<evidence type="ECO:0000256" key="3">
    <source>
        <dbReference type="ARBA" id="ARBA00005227"/>
    </source>
</evidence>
<dbReference type="AlphaFoldDB" id="A0A4S8IL92"/>
<evidence type="ECO:0000313" key="10">
    <source>
        <dbReference type="Proteomes" id="UP000317650"/>
    </source>
</evidence>
<protein>
    <submittedName>
        <fullName evidence="9">Uncharacterized protein</fullName>
    </submittedName>
</protein>